<keyword evidence="4" id="KW-1185">Reference proteome</keyword>
<reference evidence="3 4" key="1">
    <citation type="submission" date="2020-08" db="EMBL/GenBank/DDBJ databases">
        <title>Genomic Encyclopedia of Type Strains, Phase IV (KMG-IV): sequencing the most valuable type-strain genomes for metagenomic binning, comparative biology and taxonomic classification.</title>
        <authorList>
            <person name="Goeker M."/>
        </authorList>
    </citation>
    <scope>NUCLEOTIDE SEQUENCE [LARGE SCALE GENOMIC DNA]</scope>
    <source>
        <strain evidence="3 4">DSM 27163</strain>
    </source>
</reference>
<accession>A0A7W9B6K2</accession>
<dbReference type="Pfam" id="PF10988">
    <property type="entry name" value="DUF2807"/>
    <property type="match status" value="1"/>
</dbReference>
<evidence type="ECO:0000256" key="1">
    <source>
        <dbReference type="SAM" id="SignalP"/>
    </source>
</evidence>
<name>A0A7W9B6K2_9SPHN</name>
<organism evidence="3 4">
    <name type="scientific">Sphingopyxis panaciterrulae</name>
    <dbReference type="NCBI Taxonomy" id="462372"/>
    <lineage>
        <taxon>Bacteria</taxon>
        <taxon>Pseudomonadati</taxon>
        <taxon>Pseudomonadota</taxon>
        <taxon>Alphaproteobacteria</taxon>
        <taxon>Sphingomonadales</taxon>
        <taxon>Sphingomonadaceae</taxon>
        <taxon>Sphingopyxis</taxon>
    </lineage>
</organism>
<dbReference type="RefSeq" id="WP_184098745.1">
    <property type="nucleotide sequence ID" value="NZ_JACIJH010000008.1"/>
</dbReference>
<protein>
    <recommendedName>
        <fullName evidence="2">Putative auto-transporter adhesin head GIN domain-containing protein</fullName>
    </recommendedName>
</protein>
<dbReference type="EMBL" id="JACIJH010000008">
    <property type="protein sequence ID" value="MBB5707147.1"/>
    <property type="molecule type" value="Genomic_DNA"/>
</dbReference>
<feature type="chain" id="PRO_5031541067" description="Putative auto-transporter adhesin head GIN domain-containing protein" evidence="1">
    <location>
        <begin position="24"/>
        <end position="238"/>
    </location>
</feature>
<dbReference type="AlphaFoldDB" id="A0A7W9B6K2"/>
<proteinExistence type="predicted"/>
<evidence type="ECO:0000313" key="3">
    <source>
        <dbReference type="EMBL" id="MBB5707147.1"/>
    </source>
</evidence>
<comment type="caution">
    <text evidence="3">The sequence shown here is derived from an EMBL/GenBank/DDBJ whole genome shotgun (WGS) entry which is preliminary data.</text>
</comment>
<sequence length="238" mass="23909">MTHLSRWAALAAAALFCTCTANAAEKRYGLTSFESIEVDADVTVEVSARAPVSAVASGSQDALDRLLVEARDGKLVIKMRRFAGDGEKGKGAAPVVVRVNAAGLASAMLAGAGSLAIDRLRGARVAIGLRGPGRLTVAHVEADRLEVAMIGNGTMTLGGEAKQASLLLSGAGAVDAGKLAVGDLKSDSEGAGDHLFNATKSATITARGVGRTVVLGRPVCTVRNVGSGTVDCGAGGGR</sequence>
<dbReference type="Proteomes" id="UP000537161">
    <property type="component" value="Unassembled WGS sequence"/>
</dbReference>
<evidence type="ECO:0000259" key="2">
    <source>
        <dbReference type="Pfam" id="PF10988"/>
    </source>
</evidence>
<evidence type="ECO:0000313" key="4">
    <source>
        <dbReference type="Proteomes" id="UP000537161"/>
    </source>
</evidence>
<feature type="domain" description="Putative auto-transporter adhesin head GIN" evidence="2">
    <location>
        <begin position="33"/>
        <end position="218"/>
    </location>
</feature>
<dbReference type="InterPro" id="IPR021255">
    <property type="entry name" value="DUF2807"/>
</dbReference>
<keyword evidence="1" id="KW-0732">Signal</keyword>
<dbReference type="Gene3D" id="2.160.20.120">
    <property type="match status" value="1"/>
</dbReference>
<feature type="signal peptide" evidence="1">
    <location>
        <begin position="1"/>
        <end position="23"/>
    </location>
</feature>
<gene>
    <name evidence="3" type="ORF">FHR21_002510</name>
</gene>